<evidence type="ECO:0000313" key="4">
    <source>
        <dbReference type="Proteomes" id="UP001596494"/>
    </source>
</evidence>
<dbReference type="InterPro" id="IPR005182">
    <property type="entry name" value="YdbS-like_PH"/>
</dbReference>
<evidence type="ECO:0000313" key="3">
    <source>
        <dbReference type="EMBL" id="MFC7322525.1"/>
    </source>
</evidence>
<evidence type="ECO:0000259" key="2">
    <source>
        <dbReference type="Pfam" id="PF03703"/>
    </source>
</evidence>
<keyword evidence="4" id="KW-1185">Reference proteome</keyword>
<protein>
    <submittedName>
        <fullName evidence="3">PH domain-containing protein</fullName>
    </submittedName>
</protein>
<feature type="domain" description="YdbS-like PH" evidence="2">
    <location>
        <begin position="75"/>
        <end position="151"/>
    </location>
</feature>
<sequence length="162" mass="18878">MNGPNLRKRLSNQAVIVWVVTEIAATIFGLLVVGVLLGASIYLNWPLWIRWSFFLFAVFPIVLLPWSMYRPFLLYRNWRYDVSVEFLRLKRGAMKEVHDLIPMSKIQHVRMEQGPLLKKYGLCTIKVQTISSSHEIPMLPKDIALELKERIAFHARIVEEGE</sequence>
<comment type="caution">
    <text evidence="3">The sequence shown here is derived from an EMBL/GenBank/DDBJ whole genome shotgun (WGS) entry which is preliminary data.</text>
</comment>
<gene>
    <name evidence="3" type="ORF">ACFQMN_16805</name>
</gene>
<name>A0ABW2K8P5_9BACI</name>
<feature type="transmembrane region" description="Helical" evidence="1">
    <location>
        <begin position="48"/>
        <end position="69"/>
    </location>
</feature>
<organism evidence="3 4">
    <name type="scientific">Halobacillus campisalis</name>
    <dbReference type="NCBI Taxonomy" id="435909"/>
    <lineage>
        <taxon>Bacteria</taxon>
        <taxon>Bacillati</taxon>
        <taxon>Bacillota</taxon>
        <taxon>Bacilli</taxon>
        <taxon>Bacillales</taxon>
        <taxon>Bacillaceae</taxon>
        <taxon>Halobacillus</taxon>
    </lineage>
</organism>
<dbReference type="RefSeq" id="WP_289214904.1">
    <property type="nucleotide sequence ID" value="NZ_JAPVRC010000002.1"/>
</dbReference>
<keyword evidence="1" id="KW-0812">Transmembrane</keyword>
<keyword evidence="1" id="KW-0472">Membrane</keyword>
<dbReference type="PANTHER" id="PTHR34473">
    <property type="entry name" value="UPF0699 TRANSMEMBRANE PROTEIN YDBS"/>
    <property type="match status" value="1"/>
</dbReference>
<feature type="transmembrane region" description="Helical" evidence="1">
    <location>
        <begin position="15"/>
        <end position="42"/>
    </location>
</feature>
<dbReference type="Pfam" id="PF03703">
    <property type="entry name" value="bPH_2"/>
    <property type="match status" value="1"/>
</dbReference>
<dbReference type="PANTHER" id="PTHR34473:SF2">
    <property type="entry name" value="UPF0699 TRANSMEMBRANE PROTEIN YDBT"/>
    <property type="match status" value="1"/>
</dbReference>
<dbReference type="EMBL" id="JBHTBY010000017">
    <property type="protein sequence ID" value="MFC7322525.1"/>
    <property type="molecule type" value="Genomic_DNA"/>
</dbReference>
<keyword evidence="1" id="KW-1133">Transmembrane helix</keyword>
<dbReference type="Proteomes" id="UP001596494">
    <property type="component" value="Unassembled WGS sequence"/>
</dbReference>
<evidence type="ECO:0000256" key="1">
    <source>
        <dbReference type="SAM" id="Phobius"/>
    </source>
</evidence>
<accession>A0ABW2K8P5</accession>
<reference evidence="4" key="1">
    <citation type="journal article" date="2019" name="Int. J. Syst. Evol. Microbiol.">
        <title>The Global Catalogue of Microorganisms (GCM) 10K type strain sequencing project: providing services to taxonomists for standard genome sequencing and annotation.</title>
        <authorList>
            <consortium name="The Broad Institute Genomics Platform"/>
            <consortium name="The Broad Institute Genome Sequencing Center for Infectious Disease"/>
            <person name="Wu L."/>
            <person name="Ma J."/>
        </authorList>
    </citation>
    <scope>NUCLEOTIDE SEQUENCE [LARGE SCALE GENOMIC DNA]</scope>
    <source>
        <strain evidence="4">CCUG 73951</strain>
    </source>
</reference>
<proteinExistence type="predicted"/>